<dbReference type="Proteomes" id="UP001140510">
    <property type="component" value="Unassembled WGS sequence"/>
</dbReference>
<sequence length="113" mass="12666">MTENRNPRLVVRANLDDPVDVTDELQRRGSPTHGHVDIEFLDRDIEQEVYGSASISEVGPLMEDPDTPTKTSAYELEELRNKSRTTVAQGRKLAFTAFPQSAKHDIIAFIKNG</sequence>
<reference evidence="1" key="1">
    <citation type="submission" date="2022-10" db="EMBL/GenBank/DDBJ databases">
        <title>Tapping the CABI collections for fungal endophytes: first genome assemblies for Collariella, Neodidymelliopsis, Ascochyta clinopodiicola, Didymella pomorum, Didymosphaeria variabile, Neocosmospora piperis and Neocucurbitaria cava.</title>
        <authorList>
            <person name="Hill R."/>
        </authorList>
    </citation>
    <scope>NUCLEOTIDE SEQUENCE</scope>
    <source>
        <strain evidence="1">IMI 355091</strain>
    </source>
</reference>
<comment type="caution">
    <text evidence="1">The sequence shown here is derived from an EMBL/GenBank/DDBJ whole genome shotgun (WGS) entry which is preliminary data.</text>
</comment>
<evidence type="ECO:0000313" key="1">
    <source>
        <dbReference type="EMBL" id="KAJ4400030.1"/>
    </source>
</evidence>
<dbReference type="AlphaFoldDB" id="A0A9W8Z6B4"/>
<protein>
    <submittedName>
        <fullName evidence="1">Uncharacterized protein</fullName>
    </submittedName>
</protein>
<gene>
    <name evidence="1" type="ORF">N0V91_009005</name>
</gene>
<accession>A0A9W8Z6B4</accession>
<dbReference type="EMBL" id="JAPEVA010000096">
    <property type="protein sequence ID" value="KAJ4400030.1"/>
    <property type="molecule type" value="Genomic_DNA"/>
</dbReference>
<proteinExistence type="predicted"/>
<evidence type="ECO:0000313" key="2">
    <source>
        <dbReference type="Proteomes" id="UP001140510"/>
    </source>
</evidence>
<keyword evidence="2" id="KW-1185">Reference proteome</keyword>
<organism evidence="1 2">
    <name type="scientific">Didymella pomorum</name>
    <dbReference type="NCBI Taxonomy" id="749634"/>
    <lineage>
        <taxon>Eukaryota</taxon>
        <taxon>Fungi</taxon>
        <taxon>Dikarya</taxon>
        <taxon>Ascomycota</taxon>
        <taxon>Pezizomycotina</taxon>
        <taxon>Dothideomycetes</taxon>
        <taxon>Pleosporomycetidae</taxon>
        <taxon>Pleosporales</taxon>
        <taxon>Pleosporineae</taxon>
        <taxon>Didymellaceae</taxon>
        <taxon>Didymella</taxon>
    </lineage>
</organism>
<name>A0A9W8Z6B4_9PLEO</name>